<dbReference type="HOGENOM" id="CLU_3108944_0_0_1"/>
<reference evidence="1" key="1">
    <citation type="submission" date="2015-05" db="UniProtKB">
        <authorList>
            <consortium name="EnsemblMetazoa"/>
        </authorList>
    </citation>
    <scope>IDENTIFICATION</scope>
</reference>
<dbReference type="Proteomes" id="UP000015103">
    <property type="component" value="Unassembled WGS sequence"/>
</dbReference>
<dbReference type="EnsemblMetazoa" id="RPRC008585-RA">
    <property type="protein sequence ID" value="RPRC008585-PA"/>
    <property type="gene ID" value="RPRC008585"/>
</dbReference>
<name>T1HX15_RHOPR</name>
<dbReference type="InParanoid" id="T1HX15"/>
<dbReference type="AlphaFoldDB" id="T1HX15"/>
<evidence type="ECO:0000313" key="2">
    <source>
        <dbReference type="Proteomes" id="UP000015103"/>
    </source>
</evidence>
<dbReference type="EMBL" id="ACPB03000358">
    <property type="status" value="NOT_ANNOTATED_CDS"/>
    <property type="molecule type" value="Genomic_DNA"/>
</dbReference>
<accession>T1HX15</accession>
<protein>
    <submittedName>
        <fullName evidence="1">Uncharacterized protein</fullName>
    </submittedName>
</protein>
<proteinExistence type="predicted"/>
<organism evidence="1 2">
    <name type="scientific">Rhodnius prolixus</name>
    <name type="common">Triatomid bug</name>
    <dbReference type="NCBI Taxonomy" id="13249"/>
    <lineage>
        <taxon>Eukaryota</taxon>
        <taxon>Metazoa</taxon>
        <taxon>Ecdysozoa</taxon>
        <taxon>Arthropoda</taxon>
        <taxon>Hexapoda</taxon>
        <taxon>Insecta</taxon>
        <taxon>Pterygota</taxon>
        <taxon>Neoptera</taxon>
        <taxon>Paraneoptera</taxon>
        <taxon>Hemiptera</taxon>
        <taxon>Heteroptera</taxon>
        <taxon>Panheteroptera</taxon>
        <taxon>Cimicomorpha</taxon>
        <taxon>Reduviidae</taxon>
        <taxon>Triatominae</taxon>
        <taxon>Rhodnius</taxon>
    </lineage>
</organism>
<dbReference type="VEuPathDB" id="VectorBase:RPRC008585"/>
<keyword evidence="2" id="KW-1185">Reference proteome</keyword>
<evidence type="ECO:0000313" key="1">
    <source>
        <dbReference type="EnsemblMetazoa" id="RPRC008585-PA"/>
    </source>
</evidence>
<sequence>MEFILAAFCNTSSTHVLLFCNMWNSIFFYRTIGITFTQQFLLLTTRKISIF</sequence>